<keyword evidence="2" id="KW-1185">Reference proteome</keyword>
<evidence type="ECO:0000313" key="1">
    <source>
        <dbReference type="EMBL" id="KAI0042361.1"/>
    </source>
</evidence>
<sequence length="164" mass="17423">MFRAAQALSRPLTRQSTFAAPRRSLITIKKPLYTAHATARGKGRDGEVVLNDDDGLKLRLGTPKAFGGLGDGHDPEQLLAMGFAACFLTSLQLAAGRVGKTREVGTAVVHAQVHVGEAVEVGDYGLAVDIQVEGVDQELVNAGRELCPYSRAMEQGAVVNIRKA</sequence>
<dbReference type="EMBL" id="MU276070">
    <property type="protein sequence ID" value="KAI0042361.1"/>
    <property type="molecule type" value="Genomic_DNA"/>
</dbReference>
<name>A0ACB8RFF0_9AGAM</name>
<organism evidence="1 2">
    <name type="scientific">Auriscalpium vulgare</name>
    <dbReference type="NCBI Taxonomy" id="40419"/>
    <lineage>
        <taxon>Eukaryota</taxon>
        <taxon>Fungi</taxon>
        <taxon>Dikarya</taxon>
        <taxon>Basidiomycota</taxon>
        <taxon>Agaricomycotina</taxon>
        <taxon>Agaricomycetes</taxon>
        <taxon>Russulales</taxon>
        <taxon>Auriscalpiaceae</taxon>
        <taxon>Auriscalpium</taxon>
    </lineage>
</organism>
<gene>
    <name evidence="1" type="ORF">FA95DRAFT_1682597</name>
</gene>
<reference evidence="1" key="1">
    <citation type="submission" date="2021-02" db="EMBL/GenBank/DDBJ databases">
        <authorList>
            <consortium name="DOE Joint Genome Institute"/>
            <person name="Ahrendt S."/>
            <person name="Looney B.P."/>
            <person name="Miyauchi S."/>
            <person name="Morin E."/>
            <person name="Drula E."/>
            <person name="Courty P.E."/>
            <person name="Chicoki N."/>
            <person name="Fauchery L."/>
            <person name="Kohler A."/>
            <person name="Kuo A."/>
            <person name="Labutti K."/>
            <person name="Pangilinan J."/>
            <person name="Lipzen A."/>
            <person name="Riley R."/>
            <person name="Andreopoulos W."/>
            <person name="He G."/>
            <person name="Johnson J."/>
            <person name="Barry K.W."/>
            <person name="Grigoriev I.V."/>
            <person name="Nagy L."/>
            <person name="Hibbett D."/>
            <person name="Henrissat B."/>
            <person name="Matheny P.B."/>
            <person name="Labbe J."/>
            <person name="Martin F."/>
        </authorList>
    </citation>
    <scope>NUCLEOTIDE SEQUENCE</scope>
    <source>
        <strain evidence="1">FP105234-sp</strain>
    </source>
</reference>
<protein>
    <submittedName>
        <fullName evidence="1">OsmC-like protein</fullName>
    </submittedName>
</protein>
<reference evidence="1" key="2">
    <citation type="journal article" date="2022" name="New Phytol.">
        <title>Evolutionary transition to the ectomycorrhizal habit in the genomes of a hyperdiverse lineage of mushroom-forming fungi.</title>
        <authorList>
            <person name="Looney B."/>
            <person name="Miyauchi S."/>
            <person name="Morin E."/>
            <person name="Drula E."/>
            <person name="Courty P.E."/>
            <person name="Kohler A."/>
            <person name="Kuo A."/>
            <person name="LaButti K."/>
            <person name="Pangilinan J."/>
            <person name="Lipzen A."/>
            <person name="Riley R."/>
            <person name="Andreopoulos W."/>
            <person name="He G."/>
            <person name="Johnson J."/>
            <person name="Nolan M."/>
            <person name="Tritt A."/>
            <person name="Barry K.W."/>
            <person name="Grigoriev I.V."/>
            <person name="Nagy L.G."/>
            <person name="Hibbett D."/>
            <person name="Henrissat B."/>
            <person name="Matheny P.B."/>
            <person name="Labbe J."/>
            <person name="Martin F.M."/>
        </authorList>
    </citation>
    <scope>NUCLEOTIDE SEQUENCE</scope>
    <source>
        <strain evidence="1">FP105234-sp</strain>
    </source>
</reference>
<accession>A0ACB8RFF0</accession>
<proteinExistence type="predicted"/>
<comment type="caution">
    <text evidence="1">The sequence shown here is derived from an EMBL/GenBank/DDBJ whole genome shotgun (WGS) entry which is preliminary data.</text>
</comment>
<evidence type="ECO:0000313" key="2">
    <source>
        <dbReference type="Proteomes" id="UP000814033"/>
    </source>
</evidence>
<dbReference type="Proteomes" id="UP000814033">
    <property type="component" value="Unassembled WGS sequence"/>
</dbReference>